<keyword evidence="2" id="KW-1185">Reference proteome</keyword>
<evidence type="ECO:0000313" key="1">
    <source>
        <dbReference type="EMBL" id="MCY1143146.1"/>
    </source>
</evidence>
<organism evidence="1 2">
    <name type="scientific">Paractinoplanes pyxinae</name>
    <dbReference type="NCBI Taxonomy" id="2997416"/>
    <lineage>
        <taxon>Bacteria</taxon>
        <taxon>Bacillati</taxon>
        <taxon>Actinomycetota</taxon>
        <taxon>Actinomycetes</taxon>
        <taxon>Micromonosporales</taxon>
        <taxon>Micromonosporaceae</taxon>
        <taxon>Paractinoplanes</taxon>
    </lineage>
</organism>
<dbReference type="RefSeq" id="WP_267567638.1">
    <property type="nucleotide sequence ID" value="NZ_JAPNTZ010000014.1"/>
</dbReference>
<name>A0ABT4B9K5_9ACTN</name>
<reference evidence="1" key="1">
    <citation type="submission" date="2022-11" db="EMBL/GenBank/DDBJ databases">
        <authorList>
            <person name="Somphong A."/>
            <person name="Phongsopitanun W."/>
        </authorList>
    </citation>
    <scope>NUCLEOTIDE SEQUENCE</scope>
    <source>
        <strain evidence="1">Pm04-4</strain>
    </source>
</reference>
<gene>
    <name evidence="1" type="ORF">OWR29_34555</name>
</gene>
<accession>A0ABT4B9K5</accession>
<sequence>MKTFLTAARAEALFTSPLATGSRPSFDAVDDAIRIAVRNHHGVRGCAADVAGEYGDHPDVAVPRMRWARRLVEELYAARPSHRRDHWALVA</sequence>
<dbReference type="EMBL" id="JAPNTZ010000014">
    <property type="protein sequence ID" value="MCY1143146.1"/>
    <property type="molecule type" value="Genomic_DNA"/>
</dbReference>
<dbReference type="Proteomes" id="UP001151002">
    <property type="component" value="Unassembled WGS sequence"/>
</dbReference>
<protein>
    <submittedName>
        <fullName evidence="1">Uncharacterized protein</fullName>
    </submittedName>
</protein>
<evidence type="ECO:0000313" key="2">
    <source>
        <dbReference type="Proteomes" id="UP001151002"/>
    </source>
</evidence>
<proteinExistence type="predicted"/>
<comment type="caution">
    <text evidence="1">The sequence shown here is derived from an EMBL/GenBank/DDBJ whole genome shotgun (WGS) entry which is preliminary data.</text>
</comment>